<protein>
    <submittedName>
        <fullName evidence="2">Uncharacterized protein</fullName>
    </submittedName>
</protein>
<organism evidence="2 3">
    <name type="scientific">Periconia digitata</name>
    <dbReference type="NCBI Taxonomy" id="1303443"/>
    <lineage>
        <taxon>Eukaryota</taxon>
        <taxon>Fungi</taxon>
        <taxon>Dikarya</taxon>
        <taxon>Ascomycota</taxon>
        <taxon>Pezizomycotina</taxon>
        <taxon>Dothideomycetes</taxon>
        <taxon>Pleosporomycetidae</taxon>
        <taxon>Pleosporales</taxon>
        <taxon>Massarineae</taxon>
        <taxon>Periconiaceae</taxon>
        <taxon>Periconia</taxon>
    </lineage>
</organism>
<comment type="caution">
    <text evidence="2">The sequence shown here is derived from an EMBL/GenBank/DDBJ whole genome shotgun (WGS) entry which is preliminary data.</text>
</comment>
<reference evidence="2" key="1">
    <citation type="submission" date="2023-01" db="EMBL/GenBank/DDBJ databases">
        <authorList>
            <person name="Van Ghelder C."/>
            <person name="Rancurel C."/>
        </authorList>
    </citation>
    <scope>NUCLEOTIDE SEQUENCE</scope>
    <source>
        <strain evidence="2">CNCM I-4278</strain>
    </source>
</reference>
<dbReference type="Proteomes" id="UP001152607">
    <property type="component" value="Unassembled WGS sequence"/>
</dbReference>
<name>A0A9W4XZB8_9PLEO</name>
<proteinExistence type="predicted"/>
<accession>A0A9W4XZB8</accession>
<evidence type="ECO:0000313" key="3">
    <source>
        <dbReference type="Proteomes" id="UP001152607"/>
    </source>
</evidence>
<gene>
    <name evidence="2" type="ORF">PDIGIT_LOCUS15239</name>
</gene>
<evidence type="ECO:0000256" key="1">
    <source>
        <dbReference type="SAM" id="MobiDB-lite"/>
    </source>
</evidence>
<evidence type="ECO:0000313" key="2">
    <source>
        <dbReference type="EMBL" id="CAI6342037.1"/>
    </source>
</evidence>
<dbReference type="EMBL" id="CAOQHR010000012">
    <property type="protein sequence ID" value="CAI6342037.1"/>
    <property type="molecule type" value="Genomic_DNA"/>
</dbReference>
<feature type="region of interest" description="Disordered" evidence="1">
    <location>
        <begin position="1"/>
        <end position="29"/>
    </location>
</feature>
<sequence>MIRPDARSSLLSEKTSCTNTNSMPTSRRSNAALTFPTTSRMFETGRVHRCMAR</sequence>
<dbReference type="AlphaFoldDB" id="A0A9W4XZB8"/>
<keyword evidence="3" id="KW-1185">Reference proteome</keyword>
<feature type="compositionally biased region" description="Polar residues" evidence="1">
    <location>
        <begin position="9"/>
        <end position="29"/>
    </location>
</feature>